<evidence type="ECO:0000313" key="3">
    <source>
        <dbReference type="Proteomes" id="UP000187185"/>
    </source>
</evidence>
<proteinExistence type="predicted"/>
<evidence type="ECO:0000313" key="2">
    <source>
        <dbReference type="EMBL" id="APZ35208.1"/>
    </source>
</evidence>
<dbReference type="KEGG" id="maur:BOH66_13850"/>
<dbReference type="AlphaFoldDB" id="A0A1P8UAR4"/>
<evidence type="ECO:0000259" key="1">
    <source>
        <dbReference type="Pfam" id="PF00535"/>
    </source>
</evidence>
<dbReference type="SUPFAM" id="SSF53448">
    <property type="entry name" value="Nucleotide-diphospho-sugar transferases"/>
    <property type="match status" value="1"/>
</dbReference>
<dbReference type="Proteomes" id="UP000187185">
    <property type="component" value="Chromosome"/>
</dbReference>
<dbReference type="InterPro" id="IPR001173">
    <property type="entry name" value="Glyco_trans_2-like"/>
</dbReference>
<dbReference type="STRING" id="36805.BOH66_13850"/>
<keyword evidence="3" id="KW-1185">Reference proteome</keyword>
<gene>
    <name evidence="2" type="ORF">BOH66_13850</name>
</gene>
<sequence length="307" mass="33145">MTTPPPLRLSVVIAAYAAAETLPEQLSALIAQRPTFGWEIIVADNGSTDGTRELVAEWAREHHDIRLVDASRRRGPAAARNIGVAAARGEWIAFCDADDIVGDGWVAAVADALSKSRFVAGRFARDRLRTGAFTVSWSPQLDSLSAVGFLPGFLTAGAGNMAMHRTVFTAIDGFDESALAAEDDDFCLRAQLAGFALTYEPCMLLHVRQRTGLRAVVRQARAYGVGARRLRHRYAGVIAEAAQSGIALAPPPGRPPAPEAAIVEASPPRTTVPSRIANAVWRVGWSWGWRRAHLDDVDQIALRGIHR</sequence>
<name>A0A1P8UAR4_9MICO</name>
<feature type="domain" description="Glycosyltransferase 2-like" evidence="1">
    <location>
        <begin position="10"/>
        <end position="145"/>
    </location>
</feature>
<dbReference type="EMBL" id="CP018762">
    <property type="protein sequence ID" value="APZ35208.1"/>
    <property type="molecule type" value="Genomic_DNA"/>
</dbReference>
<dbReference type="InterPro" id="IPR029044">
    <property type="entry name" value="Nucleotide-diphossugar_trans"/>
</dbReference>
<dbReference type="CDD" id="cd00761">
    <property type="entry name" value="Glyco_tranf_GTA_type"/>
    <property type="match status" value="1"/>
</dbReference>
<dbReference type="PANTHER" id="PTHR43685">
    <property type="entry name" value="GLYCOSYLTRANSFERASE"/>
    <property type="match status" value="1"/>
</dbReference>
<dbReference type="Pfam" id="PF00535">
    <property type="entry name" value="Glycos_transf_2"/>
    <property type="match status" value="1"/>
</dbReference>
<dbReference type="RefSeq" id="WP_076691586.1">
    <property type="nucleotide sequence ID" value="NZ_CP018762.1"/>
</dbReference>
<protein>
    <recommendedName>
        <fullName evidence="1">Glycosyltransferase 2-like domain-containing protein</fullName>
    </recommendedName>
</protein>
<organism evidence="2 3">
    <name type="scientific">Microbacterium aurum</name>
    <dbReference type="NCBI Taxonomy" id="36805"/>
    <lineage>
        <taxon>Bacteria</taxon>
        <taxon>Bacillati</taxon>
        <taxon>Actinomycetota</taxon>
        <taxon>Actinomycetes</taxon>
        <taxon>Micrococcales</taxon>
        <taxon>Microbacteriaceae</taxon>
        <taxon>Microbacterium</taxon>
    </lineage>
</organism>
<accession>A0A1P8UAR4</accession>
<dbReference type="Gene3D" id="3.90.550.10">
    <property type="entry name" value="Spore Coat Polysaccharide Biosynthesis Protein SpsA, Chain A"/>
    <property type="match status" value="1"/>
</dbReference>
<reference evidence="2 3" key="1">
    <citation type="submission" date="2016-12" db="EMBL/GenBank/DDBJ databases">
        <title>Complete genome sequence of Microbacterium aurum KACC 15219.</title>
        <authorList>
            <person name="Jung Y."/>
            <person name="Shin J.-H."/>
            <person name="Lee Y.-J."/>
            <person name="Yi H."/>
            <person name="Bahn Y.-S."/>
            <person name="Kim J.F."/>
            <person name="Lee D.-W."/>
        </authorList>
    </citation>
    <scope>NUCLEOTIDE SEQUENCE [LARGE SCALE GENOMIC DNA]</scope>
    <source>
        <strain evidence="2 3">KACC 15219</strain>
    </source>
</reference>
<dbReference type="OrthoDB" id="2369748at2"/>
<dbReference type="PANTHER" id="PTHR43685:SF12">
    <property type="entry name" value="GLYCOSYL TRANSFERASE FAMILY 2"/>
    <property type="match status" value="1"/>
</dbReference>
<dbReference type="InterPro" id="IPR050834">
    <property type="entry name" value="Glycosyltransf_2"/>
</dbReference>